<proteinExistence type="inferred from homology"/>
<keyword evidence="4" id="KW-1185">Reference proteome</keyword>
<feature type="transmembrane region" description="Helical" evidence="2">
    <location>
        <begin position="31"/>
        <end position="52"/>
    </location>
</feature>
<dbReference type="GO" id="GO:0008137">
    <property type="term" value="F:NADH dehydrogenase (ubiquinone) activity"/>
    <property type="evidence" value="ECO:0007669"/>
    <property type="project" value="UniProtKB-UniRule"/>
</dbReference>
<comment type="function">
    <text evidence="2">NDH-1 shuttles electrons from NADH, via FMN and iron-sulfur (Fe-S) centers, to quinones in the respiratory chain. Couples the redox reaction to proton translocation (for every two electrons transferred, four hydrogen ions are translocated across the cytoplasmic membrane), and thus conserves the redox energy in a proton gradient.</text>
</comment>
<dbReference type="InterPro" id="IPR042106">
    <property type="entry name" value="Nuo/plastoQ_OxRdtase_6_NuoJ"/>
</dbReference>
<keyword evidence="2" id="KW-1133">Transmembrane helix</keyword>
<reference evidence="3 4" key="1">
    <citation type="submission" date="2020-01" db="EMBL/GenBank/DDBJ databases">
        <authorList>
            <person name="Gulvik C.A."/>
            <person name="Batra D.G."/>
        </authorList>
    </citation>
    <scope>NUCLEOTIDE SEQUENCE [LARGE SCALE GENOMIC DNA]</scope>
    <source>
        <strain evidence="3 4">W9323</strain>
    </source>
</reference>
<dbReference type="GO" id="GO:0048038">
    <property type="term" value="F:quinone binding"/>
    <property type="evidence" value="ECO:0007669"/>
    <property type="project" value="UniProtKB-UniRule"/>
</dbReference>
<keyword evidence="2" id="KW-0874">Quinone</keyword>
<dbReference type="AlphaFoldDB" id="A0A7D3XPT5"/>
<dbReference type="Proteomes" id="UP000503088">
    <property type="component" value="Chromosome"/>
</dbReference>
<accession>A0A7D3XPT5</accession>
<dbReference type="EC" id="7.1.1.-" evidence="2"/>
<keyword evidence="2" id="KW-1003">Cell membrane</keyword>
<keyword evidence="2" id="KW-0812">Transmembrane</keyword>
<feature type="transmembrane region" description="Helical" evidence="2">
    <location>
        <begin position="92"/>
        <end position="114"/>
    </location>
</feature>
<organism evidence="3 4">
    <name type="scientific">Kroppenstedtia pulmonis</name>
    <dbReference type="NCBI Taxonomy" id="1380685"/>
    <lineage>
        <taxon>Bacteria</taxon>
        <taxon>Bacillati</taxon>
        <taxon>Bacillota</taxon>
        <taxon>Bacilli</taxon>
        <taxon>Bacillales</taxon>
        <taxon>Thermoactinomycetaceae</taxon>
        <taxon>Kroppenstedtia</taxon>
    </lineage>
</organism>
<evidence type="ECO:0000256" key="1">
    <source>
        <dbReference type="ARBA" id="ARBA00005698"/>
    </source>
</evidence>
<keyword evidence="2" id="KW-0472">Membrane</keyword>
<dbReference type="RefSeq" id="WP_173224643.1">
    <property type="nucleotide sequence ID" value="NZ_CP048104.1"/>
</dbReference>
<dbReference type="Pfam" id="PF00499">
    <property type="entry name" value="Oxidored_q3"/>
    <property type="match status" value="1"/>
</dbReference>
<keyword evidence="2" id="KW-0520">NAD</keyword>
<comment type="subcellular location">
    <subcellularLocation>
        <location evidence="2">Cell membrane</location>
        <topology evidence="2">Multi-pass membrane protein</topology>
    </subcellularLocation>
</comment>
<dbReference type="GO" id="GO:0005886">
    <property type="term" value="C:plasma membrane"/>
    <property type="evidence" value="ECO:0007669"/>
    <property type="project" value="UniProtKB-SubCell"/>
</dbReference>
<dbReference type="GO" id="GO:0016491">
    <property type="term" value="F:oxidoreductase activity"/>
    <property type="evidence" value="ECO:0007669"/>
    <property type="project" value="UniProtKB-KW"/>
</dbReference>
<dbReference type="NCBIfam" id="NF005168">
    <property type="entry name" value="PRK06638.2-3"/>
    <property type="match status" value="1"/>
</dbReference>
<dbReference type="PANTHER" id="PTHR33269:SF17">
    <property type="entry name" value="NADH-UBIQUINONE OXIDOREDUCTASE CHAIN 6"/>
    <property type="match status" value="1"/>
</dbReference>
<feature type="transmembrane region" description="Helical" evidence="2">
    <location>
        <begin position="6"/>
        <end position="24"/>
    </location>
</feature>
<gene>
    <name evidence="3" type="ORF">GXN76_15450</name>
</gene>
<comment type="similarity">
    <text evidence="1 2">Belongs to the complex I subunit 6 family.</text>
</comment>
<name>A0A7D3XPT5_9BACL</name>
<sequence>MIPVSGEFIAFFVLSVLAIAGAVFMINFTRVIHMILALSFTFLSIAGIFVLLNAEFLAAVQVLIYTGAVTILMLFGIMLTNHRDETRKPGRIRHHVLSFIGVGGLFAVLMRIFYSTPFSGETGQTQEYTAAALGESVFKHYVIPFEATSVLLLVALIGAIILAKKESSS</sequence>
<keyword evidence="3" id="KW-0560">Oxidoreductase</keyword>
<evidence type="ECO:0000313" key="4">
    <source>
        <dbReference type="Proteomes" id="UP000503088"/>
    </source>
</evidence>
<feature type="transmembrane region" description="Helical" evidence="2">
    <location>
        <begin position="58"/>
        <end position="80"/>
    </location>
</feature>
<evidence type="ECO:0000313" key="3">
    <source>
        <dbReference type="EMBL" id="QKG85709.1"/>
    </source>
</evidence>
<protein>
    <recommendedName>
        <fullName evidence="2">NADH-quinone oxidoreductase subunit J</fullName>
        <ecNumber evidence="2">7.1.1.-</ecNumber>
    </recommendedName>
</protein>
<dbReference type="PANTHER" id="PTHR33269">
    <property type="entry name" value="NADH-UBIQUINONE OXIDOREDUCTASE CHAIN 6"/>
    <property type="match status" value="1"/>
</dbReference>
<comment type="catalytic activity">
    <reaction evidence="2">
        <text>a quinone + NADH + 5 H(+)(in) = a quinol + NAD(+) + 4 H(+)(out)</text>
        <dbReference type="Rhea" id="RHEA:57888"/>
        <dbReference type="ChEBI" id="CHEBI:15378"/>
        <dbReference type="ChEBI" id="CHEBI:24646"/>
        <dbReference type="ChEBI" id="CHEBI:57540"/>
        <dbReference type="ChEBI" id="CHEBI:57945"/>
        <dbReference type="ChEBI" id="CHEBI:132124"/>
    </reaction>
</comment>
<dbReference type="InterPro" id="IPR001457">
    <property type="entry name" value="NADH_UbQ/plastoQ_OxRdtase_su6"/>
</dbReference>
<dbReference type="Gene3D" id="1.20.120.1200">
    <property type="entry name" value="NADH-ubiquinone/plastoquinone oxidoreductase chain 6, subunit NuoJ"/>
    <property type="match status" value="1"/>
</dbReference>
<evidence type="ECO:0000256" key="2">
    <source>
        <dbReference type="RuleBase" id="RU004429"/>
    </source>
</evidence>
<dbReference type="KEGG" id="kpul:GXN76_15450"/>
<feature type="transmembrane region" description="Helical" evidence="2">
    <location>
        <begin position="141"/>
        <end position="163"/>
    </location>
</feature>
<dbReference type="EMBL" id="CP048104">
    <property type="protein sequence ID" value="QKG85709.1"/>
    <property type="molecule type" value="Genomic_DNA"/>
</dbReference>